<dbReference type="Pfam" id="PF07007">
    <property type="entry name" value="LprI"/>
    <property type="match status" value="1"/>
</dbReference>
<protein>
    <submittedName>
        <fullName evidence="2">DUF1311 domain-containing protein</fullName>
    </submittedName>
</protein>
<name>A0A858RJ49_9BACT</name>
<feature type="domain" description="Lysozyme inhibitor LprI-like N-terminal" evidence="1">
    <location>
        <begin position="22"/>
        <end position="72"/>
    </location>
</feature>
<dbReference type="KEGG" id="luo:HHL09_13455"/>
<dbReference type="EMBL" id="CP051774">
    <property type="protein sequence ID" value="QJE96745.1"/>
    <property type="molecule type" value="Genomic_DNA"/>
</dbReference>
<proteinExistence type="predicted"/>
<keyword evidence="3" id="KW-1185">Reference proteome</keyword>
<organism evidence="2 3">
    <name type="scientific">Luteolibacter luteus</name>
    <dbReference type="NCBI Taxonomy" id="2728835"/>
    <lineage>
        <taxon>Bacteria</taxon>
        <taxon>Pseudomonadati</taxon>
        <taxon>Verrucomicrobiota</taxon>
        <taxon>Verrucomicrobiia</taxon>
        <taxon>Verrucomicrobiales</taxon>
        <taxon>Verrucomicrobiaceae</taxon>
        <taxon>Luteolibacter</taxon>
    </lineage>
</organism>
<reference evidence="2 3" key="1">
    <citation type="submission" date="2020-04" db="EMBL/GenBank/DDBJ databases">
        <title>Luteolibacter sp. G-1-1-1 isolated from soil.</title>
        <authorList>
            <person name="Dahal R.H."/>
        </authorList>
    </citation>
    <scope>NUCLEOTIDE SEQUENCE [LARGE SCALE GENOMIC DNA]</scope>
    <source>
        <strain evidence="2 3">G-1-1-1</strain>
    </source>
</reference>
<dbReference type="Proteomes" id="UP000501812">
    <property type="component" value="Chromosome"/>
</dbReference>
<dbReference type="InterPro" id="IPR009739">
    <property type="entry name" value="LprI-like_N"/>
</dbReference>
<gene>
    <name evidence="2" type="ORF">HHL09_13455</name>
</gene>
<evidence type="ECO:0000313" key="3">
    <source>
        <dbReference type="Proteomes" id="UP000501812"/>
    </source>
</evidence>
<evidence type="ECO:0000313" key="2">
    <source>
        <dbReference type="EMBL" id="QJE96745.1"/>
    </source>
</evidence>
<sequence length="229" mass="26454">MRSAITAFLLALGIACGGDLETAKAEFAKQDKALNETYVQLKKELSPERFALLQQDQRTWIEHREFMAKWQEREDAPETAVDRWELAGRLTEGRIDWMKSWLKLDQRKEGWAGRYSDGYNGVLEIVEKDGKTWFVLNVVRGPTFHVGGIGGQFRLNGRMGWFETKPDGEERPTWLTFREGYDKPGMITVEGENTSYFHGARAYFDGTYVWTGELTPEEQKKVIEGKWDE</sequence>
<dbReference type="Gene3D" id="1.20.1270.180">
    <property type="match status" value="1"/>
</dbReference>
<accession>A0A858RJ49</accession>
<evidence type="ECO:0000259" key="1">
    <source>
        <dbReference type="Pfam" id="PF07007"/>
    </source>
</evidence>
<dbReference type="PROSITE" id="PS51257">
    <property type="entry name" value="PROKAR_LIPOPROTEIN"/>
    <property type="match status" value="1"/>
</dbReference>
<dbReference type="RefSeq" id="WP_169455146.1">
    <property type="nucleotide sequence ID" value="NZ_CP051774.1"/>
</dbReference>
<dbReference type="AlphaFoldDB" id="A0A858RJ49"/>